<feature type="domain" description="Zinc-finger" evidence="11">
    <location>
        <begin position="169"/>
        <end position="264"/>
    </location>
</feature>
<dbReference type="Pfam" id="PF10497">
    <property type="entry name" value="zf-4CXXC_R1"/>
    <property type="match status" value="1"/>
</dbReference>
<sequence>MVSTRKARRRNVTEKNGEKQEKKSDFVVKHKENSKGSSSTAAEYEEKRAQRMQENMERMKKLGILDLSKQLKSEKVSHKRKVSSTPSVPAFSDPPRRSSRLKNMSGVSYFENRTPKKGENVMKNVEIHIEKGSNPEVYTEEDVKLLGDSKTTWTLFVDGYDQEGQRIYDPFWGKSCHQCRQKTLGNRTKCSKCKAVSGQFCGDCLYMRYGENVTEANENSDWICPVCRGICNCSRCRRIKGWAPTGSIYKKVKKLGFKSVAHYLIQTCRSEAKIEDPAGENLVSTYGSLSANERDELSDAIAVGKRNANKMDRELDSDDEYMIDDSNDDFVDNDAE</sequence>
<organism evidence="12 13">
    <name type="scientific">Cinchona calisaya</name>
    <dbReference type="NCBI Taxonomy" id="153742"/>
    <lineage>
        <taxon>Eukaryota</taxon>
        <taxon>Viridiplantae</taxon>
        <taxon>Streptophyta</taxon>
        <taxon>Embryophyta</taxon>
        <taxon>Tracheophyta</taxon>
        <taxon>Spermatophyta</taxon>
        <taxon>Magnoliopsida</taxon>
        <taxon>eudicotyledons</taxon>
        <taxon>Gunneridae</taxon>
        <taxon>Pentapetalae</taxon>
        <taxon>asterids</taxon>
        <taxon>lamiids</taxon>
        <taxon>Gentianales</taxon>
        <taxon>Rubiaceae</taxon>
        <taxon>Cinchonoideae</taxon>
        <taxon>Cinchoneae</taxon>
        <taxon>Cinchona</taxon>
    </lineage>
</organism>
<evidence type="ECO:0000259" key="11">
    <source>
        <dbReference type="Pfam" id="PF10497"/>
    </source>
</evidence>
<dbReference type="InterPro" id="IPR018866">
    <property type="entry name" value="Znf-4CXXC_R1"/>
</dbReference>
<keyword evidence="7" id="KW-0805">Transcription regulation</keyword>
<feature type="compositionally biased region" description="Acidic residues" evidence="10">
    <location>
        <begin position="315"/>
        <end position="336"/>
    </location>
</feature>
<dbReference type="PANTHER" id="PTHR31169">
    <property type="entry name" value="OS05G0300700 PROTEIN"/>
    <property type="match status" value="1"/>
</dbReference>
<dbReference type="InterPro" id="IPR040221">
    <property type="entry name" value="CDCA7/CDA7L"/>
</dbReference>
<evidence type="ECO:0000256" key="2">
    <source>
        <dbReference type="ARBA" id="ARBA00004496"/>
    </source>
</evidence>
<comment type="caution">
    <text evidence="12">The sequence shown here is derived from an EMBL/GenBank/DDBJ whole genome shotgun (WGS) entry which is preliminary data.</text>
</comment>
<protein>
    <recommendedName>
        <fullName evidence="11">Zinc-finger domain-containing protein</fullName>
    </recommendedName>
</protein>
<feature type="region of interest" description="Disordered" evidence="10">
    <location>
        <begin position="308"/>
        <end position="336"/>
    </location>
</feature>
<keyword evidence="4" id="KW-1017">Isopeptide bond</keyword>
<keyword evidence="13" id="KW-1185">Reference proteome</keyword>
<dbReference type="AlphaFoldDB" id="A0ABD3ABD9"/>
<dbReference type="GO" id="GO:0005634">
    <property type="term" value="C:nucleus"/>
    <property type="evidence" value="ECO:0007669"/>
    <property type="project" value="UniProtKB-SubCell"/>
</dbReference>
<accession>A0ABD3ABD9</accession>
<evidence type="ECO:0000256" key="4">
    <source>
        <dbReference type="ARBA" id="ARBA00022499"/>
    </source>
</evidence>
<keyword evidence="8" id="KW-0804">Transcription</keyword>
<evidence type="ECO:0000313" key="13">
    <source>
        <dbReference type="Proteomes" id="UP001630127"/>
    </source>
</evidence>
<name>A0ABD3ABD9_9GENT</name>
<keyword evidence="3" id="KW-0963">Cytoplasm</keyword>
<feature type="compositionally biased region" description="Basic and acidic residues" evidence="10">
    <location>
        <begin position="11"/>
        <end position="34"/>
    </location>
</feature>
<keyword evidence="5" id="KW-0597">Phosphoprotein</keyword>
<gene>
    <name evidence="12" type="ORF">ACH5RR_012798</name>
</gene>
<evidence type="ECO:0000256" key="5">
    <source>
        <dbReference type="ARBA" id="ARBA00022553"/>
    </source>
</evidence>
<keyword evidence="9" id="KW-0539">Nucleus</keyword>
<reference evidence="12 13" key="1">
    <citation type="submission" date="2024-11" db="EMBL/GenBank/DDBJ databases">
        <title>A near-complete genome assembly of Cinchona calisaya.</title>
        <authorList>
            <person name="Lian D.C."/>
            <person name="Zhao X.W."/>
            <person name="Wei L."/>
        </authorList>
    </citation>
    <scope>NUCLEOTIDE SEQUENCE [LARGE SCALE GENOMIC DNA]</scope>
    <source>
        <tissue evidence="12">Nenye</tissue>
    </source>
</reference>
<dbReference type="Proteomes" id="UP001630127">
    <property type="component" value="Unassembled WGS sequence"/>
</dbReference>
<evidence type="ECO:0000256" key="10">
    <source>
        <dbReference type="SAM" id="MobiDB-lite"/>
    </source>
</evidence>
<evidence type="ECO:0000313" key="12">
    <source>
        <dbReference type="EMBL" id="KAL3528142.1"/>
    </source>
</evidence>
<evidence type="ECO:0000256" key="6">
    <source>
        <dbReference type="ARBA" id="ARBA00022843"/>
    </source>
</evidence>
<proteinExistence type="predicted"/>
<evidence type="ECO:0000256" key="7">
    <source>
        <dbReference type="ARBA" id="ARBA00023015"/>
    </source>
</evidence>
<evidence type="ECO:0000256" key="1">
    <source>
        <dbReference type="ARBA" id="ARBA00004123"/>
    </source>
</evidence>
<evidence type="ECO:0000256" key="9">
    <source>
        <dbReference type="ARBA" id="ARBA00023242"/>
    </source>
</evidence>
<comment type="subcellular location">
    <subcellularLocation>
        <location evidence="2">Cytoplasm</location>
    </subcellularLocation>
    <subcellularLocation>
        <location evidence="1">Nucleus</location>
    </subcellularLocation>
</comment>
<dbReference type="GO" id="GO:0005737">
    <property type="term" value="C:cytoplasm"/>
    <property type="evidence" value="ECO:0007669"/>
    <property type="project" value="UniProtKB-SubCell"/>
</dbReference>
<dbReference type="EMBL" id="JBJUIK010000005">
    <property type="protein sequence ID" value="KAL3528142.1"/>
    <property type="molecule type" value="Genomic_DNA"/>
</dbReference>
<feature type="region of interest" description="Disordered" evidence="10">
    <location>
        <begin position="1"/>
        <end position="51"/>
    </location>
</feature>
<dbReference type="PANTHER" id="PTHR31169:SF33">
    <property type="entry name" value="CELL DIVISION CYCLE-ASSOCIATED 7-LIKE PROTEIN"/>
    <property type="match status" value="1"/>
</dbReference>
<evidence type="ECO:0000256" key="8">
    <source>
        <dbReference type="ARBA" id="ARBA00023163"/>
    </source>
</evidence>
<feature type="region of interest" description="Disordered" evidence="10">
    <location>
        <begin position="72"/>
        <end position="101"/>
    </location>
</feature>
<evidence type="ECO:0000256" key="3">
    <source>
        <dbReference type="ARBA" id="ARBA00022490"/>
    </source>
</evidence>
<keyword evidence="6" id="KW-0832">Ubl conjugation</keyword>
<feature type="compositionally biased region" description="Basic residues" evidence="10">
    <location>
        <begin position="1"/>
        <end position="10"/>
    </location>
</feature>